<dbReference type="NCBIfam" id="TIGR00621">
    <property type="entry name" value="ssb"/>
    <property type="match status" value="1"/>
</dbReference>
<evidence type="ECO:0000313" key="7">
    <source>
        <dbReference type="Proteomes" id="UP000516235"/>
    </source>
</evidence>
<dbReference type="InterPro" id="IPR011344">
    <property type="entry name" value="ssDNA-bd"/>
</dbReference>
<dbReference type="PANTHER" id="PTHR10302:SF27">
    <property type="entry name" value="SINGLE-STRANDED DNA-BINDING PROTEIN"/>
    <property type="match status" value="1"/>
</dbReference>
<dbReference type="Proteomes" id="UP000642876">
    <property type="component" value="Unassembled WGS sequence"/>
</dbReference>
<protein>
    <recommendedName>
        <fullName evidence="3">Single-stranded DNA-binding protein</fullName>
    </recommendedName>
</protein>
<organism evidence="6 7">
    <name type="scientific">Corynebacterium lujinxingii</name>
    <dbReference type="NCBI Taxonomy" id="2763010"/>
    <lineage>
        <taxon>Bacteria</taxon>
        <taxon>Bacillati</taxon>
        <taxon>Actinomycetota</taxon>
        <taxon>Actinomycetes</taxon>
        <taxon>Mycobacteriales</taxon>
        <taxon>Corynebacteriaceae</taxon>
        <taxon>Corynebacterium</taxon>
    </lineage>
</organism>
<dbReference type="AlphaFoldDB" id="A0A7H0JXS5"/>
<evidence type="ECO:0000313" key="5">
    <source>
        <dbReference type="EMBL" id="MBC3177711.1"/>
    </source>
</evidence>
<dbReference type="Gene3D" id="2.40.50.140">
    <property type="entry name" value="Nucleic acid-binding proteins"/>
    <property type="match status" value="1"/>
</dbReference>
<keyword evidence="1 2" id="KW-0238">DNA-binding</keyword>
<dbReference type="CDD" id="cd04496">
    <property type="entry name" value="SSB_OBF"/>
    <property type="match status" value="1"/>
</dbReference>
<dbReference type="PROSITE" id="PS50935">
    <property type="entry name" value="SSB"/>
    <property type="match status" value="1"/>
</dbReference>
<dbReference type="GO" id="GO:0003697">
    <property type="term" value="F:single-stranded DNA binding"/>
    <property type="evidence" value="ECO:0007669"/>
    <property type="project" value="InterPro"/>
</dbReference>
<dbReference type="InterPro" id="IPR000424">
    <property type="entry name" value="Primosome_PriB/ssb"/>
</dbReference>
<feature type="region of interest" description="Disordered" evidence="4">
    <location>
        <begin position="159"/>
        <end position="180"/>
    </location>
</feature>
<dbReference type="RefSeq" id="WP_171192985.1">
    <property type="nucleotide sequence ID" value="NZ_CP061032.1"/>
</dbReference>
<dbReference type="InterPro" id="IPR012340">
    <property type="entry name" value="NA-bd_OB-fold"/>
</dbReference>
<dbReference type="Proteomes" id="UP000516235">
    <property type="component" value="Chromosome"/>
</dbReference>
<dbReference type="Pfam" id="PF00436">
    <property type="entry name" value="SSB"/>
    <property type="match status" value="1"/>
</dbReference>
<reference evidence="7 8" key="1">
    <citation type="submission" date="2020-08" db="EMBL/GenBank/DDBJ databases">
        <title>novel species in genus Corynebacterium.</title>
        <authorList>
            <person name="Zhang G."/>
        </authorList>
    </citation>
    <scope>NUCLEOTIDE SEQUENCE [LARGE SCALE GENOMIC DNA]</scope>
    <source>
        <strain evidence="7 8">zg-917</strain>
        <strain evidence="6">Zg-917</strain>
    </source>
</reference>
<gene>
    <name evidence="5" type="ORF">H7348_00045</name>
    <name evidence="6" type="ORF">IAU68_09155</name>
</gene>
<evidence type="ECO:0000256" key="4">
    <source>
        <dbReference type="SAM" id="MobiDB-lite"/>
    </source>
</evidence>
<name>A0A7H0JXS5_9CORY</name>
<dbReference type="SUPFAM" id="SSF50249">
    <property type="entry name" value="Nucleic acid-binding proteins"/>
    <property type="match status" value="1"/>
</dbReference>
<dbReference type="EMBL" id="JACMYE010000001">
    <property type="protein sequence ID" value="MBC3177711.1"/>
    <property type="molecule type" value="Genomic_DNA"/>
</dbReference>
<dbReference type="KEGG" id="cluj:IAU68_09155"/>
<dbReference type="PANTHER" id="PTHR10302">
    <property type="entry name" value="SINGLE-STRANDED DNA-BINDING PROTEIN"/>
    <property type="match status" value="1"/>
</dbReference>
<accession>A0A7H0JXS5</accession>
<sequence>MSHNNITIIGNLTEDPKIVAFESGSAVTKLRIASSRSKRVTDDKGKEVWEDYDSLFIDVECWGQLAVNCGASLKKGFPVIVEGSLVNEFWQEGEGDNAVTRSKVLLKARNVAFDMNRFQLNSARTTNSGNSLDGHEAVPVMDLDAVLKRLGAEVQRAPSFDDADEPIASAEDLEPAGAPF</sequence>
<evidence type="ECO:0000256" key="1">
    <source>
        <dbReference type="ARBA" id="ARBA00023125"/>
    </source>
</evidence>
<proteinExistence type="predicted"/>
<keyword evidence="8" id="KW-1185">Reference proteome</keyword>
<dbReference type="GO" id="GO:0006260">
    <property type="term" value="P:DNA replication"/>
    <property type="evidence" value="ECO:0007669"/>
    <property type="project" value="InterPro"/>
</dbReference>
<evidence type="ECO:0000256" key="2">
    <source>
        <dbReference type="PROSITE-ProRule" id="PRU00252"/>
    </source>
</evidence>
<dbReference type="GO" id="GO:0009295">
    <property type="term" value="C:nucleoid"/>
    <property type="evidence" value="ECO:0007669"/>
    <property type="project" value="TreeGrafter"/>
</dbReference>
<evidence type="ECO:0000256" key="3">
    <source>
        <dbReference type="RuleBase" id="RU000524"/>
    </source>
</evidence>
<evidence type="ECO:0000313" key="6">
    <source>
        <dbReference type="EMBL" id="QNP89841.1"/>
    </source>
</evidence>
<dbReference type="EMBL" id="CP061032">
    <property type="protein sequence ID" value="QNP89841.1"/>
    <property type="molecule type" value="Genomic_DNA"/>
</dbReference>
<evidence type="ECO:0000313" key="8">
    <source>
        <dbReference type="Proteomes" id="UP000642876"/>
    </source>
</evidence>